<dbReference type="AlphaFoldDB" id="A0A133PW67"/>
<proteinExistence type="predicted"/>
<protein>
    <submittedName>
        <fullName evidence="1">Uncharacterized protein</fullName>
    </submittedName>
</protein>
<evidence type="ECO:0000313" key="1">
    <source>
        <dbReference type="EMBL" id="KXA33695.1"/>
    </source>
</evidence>
<gene>
    <name evidence="1" type="ORF">HMPREF3226_02346</name>
</gene>
<sequence length="47" mass="5346">MTSTYFICTAKITQSEGIAKPYYGLLKIRQDNFSADGFHFVLFVHAD</sequence>
<comment type="caution">
    <text evidence="1">The sequence shown here is derived from an EMBL/GenBank/DDBJ whole genome shotgun (WGS) entry which is preliminary data.</text>
</comment>
<dbReference type="Proteomes" id="UP000070533">
    <property type="component" value="Unassembled WGS sequence"/>
</dbReference>
<organism evidence="1 2">
    <name type="scientific">Prevotella corporis</name>
    <dbReference type="NCBI Taxonomy" id="28128"/>
    <lineage>
        <taxon>Bacteria</taxon>
        <taxon>Pseudomonadati</taxon>
        <taxon>Bacteroidota</taxon>
        <taxon>Bacteroidia</taxon>
        <taxon>Bacteroidales</taxon>
        <taxon>Prevotellaceae</taxon>
        <taxon>Prevotella</taxon>
    </lineage>
</organism>
<reference evidence="2" key="1">
    <citation type="submission" date="2016-01" db="EMBL/GenBank/DDBJ databases">
        <authorList>
            <person name="Mitreva M."/>
            <person name="Pepin K.H."/>
            <person name="Mihindukulasuriya K.A."/>
            <person name="Fulton R."/>
            <person name="Fronick C."/>
            <person name="O'Laughlin M."/>
            <person name="Miner T."/>
            <person name="Herter B."/>
            <person name="Rosa B.A."/>
            <person name="Cordes M."/>
            <person name="Tomlinson C."/>
            <person name="Wollam A."/>
            <person name="Palsikar V.B."/>
            <person name="Mardis E.R."/>
            <person name="Wilson R.K."/>
        </authorList>
    </citation>
    <scope>NUCLEOTIDE SEQUENCE [LARGE SCALE GENOMIC DNA]</scope>
    <source>
        <strain evidence="2">MJR7716</strain>
    </source>
</reference>
<dbReference type="EMBL" id="LRQG01000217">
    <property type="protein sequence ID" value="KXA33695.1"/>
    <property type="molecule type" value="Genomic_DNA"/>
</dbReference>
<keyword evidence="2" id="KW-1185">Reference proteome</keyword>
<accession>A0A133PW67</accession>
<name>A0A133PW67_9BACT</name>
<evidence type="ECO:0000313" key="2">
    <source>
        <dbReference type="Proteomes" id="UP000070533"/>
    </source>
</evidence>